<proteinExistence type="predicted"/>
<evidence type="ECO:0000313" key="2">
    <source>
        <dbReference type="Proteomes" id="UP000006514"/>
    </source>
</evidence>
<gene>
    <name evidence="1" type="ORF">AURDEDRAFT_131893</name>
</gene>
<dbReference type="InParanoid" id="J0CRZ8"/>
<reference evidence="2" key="1">
    <citation type="journal article" date="2012" name="Science">
        <title>The Paleozoic origin of enzymatic lignin decomposition reconstructed from 31 fungal genomes.</title>
        <authorList>
            <person name="Floudas D."/>
            <person name="Binder M."/>
            <person name="Riley R."/>
            <person name="Barry K."/>
            <person name="Blanchette R.A."/>
            <person name="Henrissat B."/>
            <person name="Martinez A.T."/>
            <person name="Otillar R."/>
            <person name="Spatafora J.W."/>
            <person name="Yadav J.S."/>
            <person name="Aerts A."/>
            <person name="Benoit I."/>
            <person name="Boyd A."/>
            <person name="Carlson A."/>
            <person name="Copeland A."/>
            <person name="Coutinho P.M."/>
            <person name="de Vries R.P."/>
            <person name="Ferreira P."/>
            <person name="Findley K."/>
            <person name="Foster B."/>
            <person name="Gaskell J."/>
            <person name="Glotzer D."/>
            <person name="Gorecki P."/>
            <person name="Heitman J."/>
            <person name="Hesse C."/>
            <person name="Hori C."/>
            <person name="Igarashi K."/>
            <person name="Jurgens J.A."/>
            <person name="Kallen N."/>
            <person name="Kersten P."/>
            <person name="Kohler A."/>
            <person name="Kuees U."/>
            <person name="Kumar T.K.A."/>
            <person name="Kuo A."/>
            <person name="LaButti K."/>
            <person name="Larrondo L.F."/>
            <person name="Lindquist E."/>
            <person name="Ling A."/>
            <person name="Lombard V."/>
            <person name="Lucas S."/>
            <person name="Lundell T."/>
            <person name="Martin R."/>
            <person name="McLaughlin D.J."/>
            <person name="Morgenstern I."/>
            <person name="Morin E."/>
            <person name="Murat C."/>
            <person name="Nagy L.G."/>
            <person name="Nolan M."/>
            <person name="Ohm R.A."/>
            <person name="Patyshakuliyeva A."/>
            <person name="Rokas A."/>
            <person name="Ruiz-Duenas F.J."/>
            <person name="Sabat G."/>
            <person name="Salamov A."/>
            <person name="Samejima M."/>
            <person name="Schmutz J."/>
            <person name="Slot J.C."/>
            <person name="St John F."/>
            <person name="Stenlid J."/>
            <person name="Sun H."/>
            <person name="Sun S."/>
            <person name="Syed K."/>
            <person name="Tsang A."/>
            <person name="Wiebenga A."/>
            <person name="Young D."/>
            <person name="Pisabarro A."/>
            <person name="Eastwood D.C."/>
            <person name="Martin F."/>
            <person name="Cullen D."/>
            <person name="Grigoriev I.V."/>
            <person name="Hibbett D.S."/>
        </authorList>
    </citation>
    <scope>NUCLEOTIDE SEQUENCE [LARGE SCALE GENOMIC DNA]</scope>
    <source>
        <strain evidence="2">TFB10046</strain>
    </source>
</reference>
<dbReference type="EMBL" id="JH688489">
    <property type="protein sequence ID" value="EJD33014.1"/>
    <property type="molecule type" value="Genomic_DNA"/>
</dbReference>
<protein>
    <submittedName>
        <fullName evidence="1">Uncharacterized protein</fullName>
    </submittedName>
</protein>
<organism evidence="1 2">
    <name type="scientific">Auricularia subglabra (strain TFB-10046 / SS5)</name>
    <name type="common">White-rot fungus</name>
    <name type="synonym">Auricularia delicata (strain TFB10046)</name>
    <dbReference type="NCBI Taxonomy" id="717982"/>
    <lineage>
        <taxon>Eukaryota</taxon>
        <taxon>Fungi</taxon>
        <taxon>Dikarya</taxon>
        <taxon>Basidiomycota</taxon>
        <taxon>Agaricomycotina</taxon>
        <taxon>Agaricomycetes</taxon>
        <taxon>Auriculariales</taxon>
        <taxon>Auriculariaceae</taxon>
        <taxon>Auricularia</taxon>
    </lineage>
</organism>
<accession>J0CRZ8</accession>
<keyword evidence="2" id="KW-1185">Reference proteome</keyword>
<sequence length="173" mass="19270">MVATPQPNILVYVANMRPVRRRKALPGHQSLAAVGTSLGHAKKKQQRRKKNEQRMGPVFVVPPIPARGAVNHYPAAEHTAEAHQVPAAGLQDQEDFIPFGLADDYEFYAPTPKRKKEPTPPDAAAEREYAKWNTLVPKLIEPILRYNQQRVKTMVTATVPIRVSLGAPIVRDT</sequence>
<dbReference type="Proteomes" id="UP000006514">
    <property type="component" value="Unassembled WGS sequence"/>
</dbReference>
<dbReference type="KEGG" id="adl:AURDEDRAFT_131893"/>
<dbReference type="AlphaFoldDB" id="J0CRZ8"/>
<name>J0CRZ8_AURST</name>
<evidence type="ECO:0000313" key="1">
    <source>
        <dbReference type="EMBL" id="EJD33014.1"/>
    </source>
</evidence>